<evidence type="ECO:0000256" key="5">
    <source>
        <dbReference type="ARBA" id="ARBA00022989"/>
    </source>
</evidence>
<protein>
    <submittedName>
        <fullName evidence="9">Cation:proton antiporter family protein</fullName>
    </submittedName>
</protein>
<dbReference type="Gene3D" id="1.20.1530.20">
    <property type="match status" value="1"/>
</dbReference>
<keyword evidence="3" id="KW-0813">Transport</keyword>
<evidence type="ECO:0000313" key="10">
    <source>
        <dbReference type="Proteomes" id="UP001474120"/>
    </source>
</evidence>
<feature type="transmembrane region" description="Helical" evidence="7">
    <location>
        <begin position="202"/>
        <end position="223"/>
    </location>
</feature>
<dbReference type="PANTHER" id="PTHR42751:SF1">
    <property type="entry name" value="CATION_PROTON ANTIPORTER YBAL-RELATED"/>
    <property type="match status" value="1"/>
</dbReference>
<dbReference type="RefSeq" id="WP_342157911.1">
    <property type="nucleotide sequence ID" value="NZ_JBCDNA010000001.1"/>
</dbReference>
<reference evidence="9 10" key="1">
    <citation type="submission" date="2024-04" db="EMBL/GenBank/DDBJ databases">
        <title>whole genome sequencing of Lutimonas vermicola strain IMCC1616.</title>
        <authorList>
            <person name="Bae S.S."/>
        </authorList>
    </citation>
    <scope>NUCLEOTIDE SEQUENCE [LARGE SCALE GENOMIC DNA]</scope>
    <source>
        <strain evidence="9 10">IMCC1616</strain>
    </source>
</reference>
<dbReference type="InterPro" id="IPR006153">
    <property type="entry name" value="Cation/H_exchanger_TM"/>
</dbReference>
<feature type="domain" description="RCK N-terminal" evidence="8">
    <location>
        <begin position="389"/>
        <end position="507"/>
    </location>
</feature>
<dbReference type="InterPro" id="IPR003148">
    <property type="entry name" value="RCK_N"/>
</dbReference>
<comment type="similarity">
    <text evidence="2">Belongs to the monovalent cation:proton antiporter 2 (CPA2) transporter (TC 2.A.37) family.</text>
</comment>
<keyword evidence="4 7" id="KW-0812">Transmembrane</keyword>
<evidence type="ECO:0000256" key="4">
    <source>
        <dbReference type="ARBA" id="ARBA00022692"/>
    </source>
</evidence>
<name>A0ABU9KXS5_9FLAO</name>
<feature type="transmembrane region" description="Helical" evidence="7">
    <location>
        <begin position="313"/>
        <end position="333"/>
    </location>
</feature>
<feature type="transmembrane region" description="Helical" evidence="7">
    <location>
        <begin position="168"/>
        <end position="186"/>
    </location>
</feature>
<dbReference type="Pfam" id="PF00999">
    <property type="entry name" value="Na_H_Exchanger"/>
    <property type="match status" value="1"/>
</dbReference>
<keyword evidence="10" id="KW-1185">Reference proteome</keyword>
<accession>A0ABU9KXS5</accession>
<comment type="subcellular location">
    <subcellularLocation>
        <location evidence="1">Membrane</location>
        <topology evidence="1">Multi-pass membrane protein</topology>
    </subcellularLocation>
</comment>
<dbReference type="PROSITE" id="PS51201">
    <property type="entry name" value="RCK_N"/>
    <property type="match status" value="1"/>
</dbReference>
<evidence type="ECO:0000259" key="8">
    <source>
        <dbReference type="PROSITE" id="PS51201"/>
    </source>
</evidence>
<gene>
    <name evidence="9" type="ORF">AABB81_00620</name>
</gene>
<feature type="transmembrane region" description="Helical" evidence="7">
    <location>
        <begin position="74"/>
        <end position="101"/>
    </location>
</feature>
<keyword evidence="5 7" id="KW-1133">Transmembrane helix</keyword>
<evidence type="ECO:0000313" key="9">
    <source>
        <dbReference type="EMBL" id="MEL4454380.1"/>
    </source>
</evidence>
<dbReference type="Gene3D" id="3.40.50.720">
    <property type="entry name" value="NAD(P)-binding Rossmann-like Domain"/>
    <property type="match status" value="1"/>
</dbReference>
<evidence type="ECO:0000256" key="1">
    <source>
        <dbReference type="ARBA" id="ARBA00004141"/>
    </source>
</evidence>
<organism evidence="9 10">
    <name type="scientific">Lutimonas vermicola</name>
    <dbReference type="NCBI Taxonomy" id="414288"/>
    <lineage>
        <taxon>Bacteria</taxon>
        <taxon>Pseudomonadati</taxon>
        <taxon>Bacteroidota</taxon>
        <taxon>Flavobacteriia</taxon>
        <taxon>Flavobacteriales</taxon>
        <taxon>Flavobacteriaceae</taxon>
        <taxon>Lutimonas</taxon>
    </lineage>
</organism>
<dbReference type="InterPro" id="IPR036291">
    <property type="entry name" value="NAD(P)-bd_dom_sf"/>
</dbReference>
<feature type="transmembrane region" description="Helical" evidence="7">
    <location>
        <begin position="339"/>
        <end position="357"/>
    </location>
</feature>
<dbReference type="Proteomes" id="UP001474120">
    <property type="component" value="Unassembled WGS sequence"/>
</dbReference>
<comment type="caution">
    <text evidence="9">The sequence shown here is derived from an EMBL/GenBank/DDBJ whole genome shotgun (WGS) entry which is preliminary data.</text>
</comment>
<dbReference type="EMBL" id="JBCDNA010000001">
    <property type="protein sequence ID" value="MEL4454380.1"/>
    <property type="molecule type" value="Genomic_DNA"/>
</dbReference>
<feature type="transmembrane region" description="Helical" evidence="7">
    <location>
        <begin position="113"/>
        <end position="132"/>
    </location>
</feature>
<feature type="transmembrane region" description="Helical" evidence="7">
    <location>
        <begin position="44"/>
        <end position="62"/>
    </location>
</feature>
<proteinExistence type="inferred from homology"/>
<evidence type="ECO:0000256" key="3">
    <source>
        <dbReference type="ARBA" id="ARBA00022448"/>
    </source>
</evidence>
<evidence type="ECO:0000256" key="2">
    <source>
        <dbReference type="ARBA" id="ARBA00005551"/>
    </source>
</evidence>
<dbReference type="Pfam" id="PF02254">
    <property type="entry name" value="TrkA_N"/>
    <property type="match status" value="1"/>
</dbReference>
<dbReference type="SUPFAM" id="SSF51735">
    <property type="entry name" value="NAD(P)-binding Rossmann-fold domains"/>
    <property type="match status" value="1"/>
</dbReference>
<feature type="transmembrane region" description="Helical" evidence="7">
    <location>
        <begin position="144"/>
        <end position="162"/>
    </location>
</feature>
<feature type="transmembrane region" description="Helical" evidence="7">
    <location>
        <begin position="279"/>
        <end position="301"/>
    </location>
</feature>
<dbReference type="PANTHER" id="PTHR42751">
    <property type="entry name" value="SODIUM/HYDROGEN EXCHANGER FAMILY/TRKA DOMAIN PROTEIN"/>
    <property type="match status" value="1"/>
</dbReference>
<evidence type="ECO:0000256" key="7">
    <source>
        <dbReference type="SAM" id="Phobius"/>
    </source>
</evidence>
<evidence type="ECO:0000256" key="6">
    <source>
        <dbReference type="ARBA" id="ARBA00023136"/>
    </source>
</evidence>
<keyword evidence="6 7" id="KW-0472">Membrane</keyword>
<sequence length="533" mass="58822">MDPLWIIFAFGFGFTVKQIGLPPLVGFLMAGFALNALGVENSEALDHIADFGVLLLLFTIGLKLKIKNLLKPEIWAGSSLHMLITTLMFGLLILLLGLFGFSKFTELSIQTSFLIAFALSFSSTIFAVKILEETGAMKSTHGKIAIGILVMQDIFAVVFLTVSSGKTPSVWALALLLLLFVPKMIKNRKLSFVLNKTGHGELLILLGVLLPLSGAALFSVVGLKPDLGALVFGMLLAEHDRAEELANTMMDFKDLFLVGFFLTIGLSGLPDPEALSTSVLLALLMPLKIILLFLILTRFKLRARTSVLSSFNLANYSEFGLIVGAAGVANGWITTEWLVIFAVSLSLTMIMASLLNMKAQPIYARFQKYFLHFETDTRLPEDEPIVFGKEEVIVFGMGRTGSEVYRVMTEKYHKNVLGIDINLDVIKKKNALGYHVIQGDVTDLNFWQRVNMSVNLPLIILATPSHATHMNVIQQLKLVHCNIKVAAISRYNDEMKELTDAGVDVVFNLYEEAGFGFANHTYNQIYGKKSVEN</sequence>
<dbReference type="InterPro" id="IPR038770">
    <property type="entry name" value="Na+/solute_symporter_sf"/>
</dbReference>